<keyword evidence="3" id="KW-1185">Reference proteome</keyword>
<evidence type="ECO:0000256" key="1">
    <source>
        <dbReference type="SAM" id="Phobius"/>
    </source>
</evidence>
<dbReference type="Proteomes" id="UP000245591">
    <property type="component" value="Unassembled WGS sequence"/>
</dbReference>
<name>A0A2U1J4E7_SMIAN</name>
<organism evidence="2 3">
    <name type="scientific">Smittium angustum</name>
    <dbReference type="NCBI Taxonomy" id="133377"/>
    <lineage>
        <taxon>Eukaryota</taxon>
        <taxon>Fungi</taxon>
        <taxon>Fungi incertae sedis</taxon>
        <taxon>Zoopagomycota</taxon>
        <taxon>Kickxellomycotina</taxon>
        <taxon>Harpellomycetes</taxon>
        <taxon>Harpellales</taxon>
        <taxon>Legeriomycetaceae</taxon>
        <taxon>Smittium</taxon>
    </lineage>
</organism>
<evidence type="ECO:0000313" key="2">
    <source>
        <dbReference type="EMBL" id="PVZ99975.1"/>
    </source>
</evidence>
<comment type="caution">
    <text evidence="2">The sequence shown here is derived from an EMBL/GenBank/DDBJ whole genome shotgun (WGS) entry which is preliminary data.</text>
</comment>
<feature type="transmembrane region" description="Helical" evidence="1">
    <location>
        <begin position="282"/>
        <end position="303"/>
    </location>
</feature>
<dbReference type="AlphaFoldDB" id="A0A2U1J4E7"/>
<protein>
    <submittedName>
        <fullName evidence="2">Uncharacterized protein</fullName>
    </submittedName>
</protein>
<feature type="transmembrane region" description="Helical" evidence="1">
    <location>
        <begin position="173"/>
        <end position="193"/>
    </location>
</feature>
<feature type="transmembrane region" description="Helical" evidence="1">
    <location>
        <begin position="47"/>
        <end position="72"/>
    </location>
</feature>
<accession>A0A2U1J4E7</accession>
<keyword evidence="1" id="KW-0812">Transmembrane</keyword>
<keyword evidence="1" id="KW-1133">Transmembrane helix</keyword>
<sequence>MSTTKSKQKTPKTHKALLKTPDLDKPKLSFYKTPSKVLSFDAILSWYFYWIFLGVLSSIGLGSGLHTFVLFLGPFIAKVTFLAHECGNTSFYTYGPKKFICRDQSNDYLTFTKIYSKVFLECFFWGAGTALGELPPYFLARAAASGKTPTKTSKNAKNADNFSSKLKKKATDLVLVVLERYAFIGILIFASIPNPLFDLAGIMCGHFGIPFWTFFGATLIGKALIKSGIQSSVVIFAFSKEFVDVLIKIINNVSPNLENVVSDFIEAQKTSMAGNLEPEKTNFSIISAAWNLTILFMILYFLVGLLETLAESYQKTLESPKKTL</sequence>
<feature type="transmembrane region" description="Helical" evidence="1">
    <location>
        <begin position="199"/>
        <end position="220"/>
    </location>
</feature>
<keyword evidence="1" id="KW-0472">Membrane</keyword>
<evidence type="ECO:0000313" key="3">
    <source>
        <dbReference type="Proteomes" id="UP000245591"/>
    </source>
</evidence>
<reference evidence="2 3" key="1">
    <citation type="journal article" date="2018" name="MBio">
        <title>Comparative Genomics Reveals the Core Gene Toolbox for the Fungus-Insect Symbiosis.</title>
        <authorList>
            <person name="Wang Y."/>
            <person name="Stata M."/>
            <person name="Wang W."/>
            <person name="Stajich J.E."/>
            <person name="White M.M."/>
            <person name="Moncalvo J.M."/>
        </authorList>
    </citation>
    <scope>NUCLEOTIDE SEQUENCE [LARGE SCALE GENOMIC DNA]</scope>
    <source>
        <strain evidence="2 3">AUS-126-30</strain>
    </source>
</reference>
<proteinExistence type="predicted"/>
<gene>
    <name evidence="2" type="ORF">BB558_003994</name>
</gene>
<dbReference type="EMBL" id="MBFU01000368">
    <property type="protein sequence ID" value="PVZ99975.1"/>
    <property type="molecule type" value="Genomic_DNA"/>
</dbReference>